<dbReference type="InterPro" id="IPR054586">
    <property type="entry name" value="MACPF_1_fungal"/>
</dbReference>
<reference evidence="2" key="1">
    <citation type="submission" date="2021-02" db="EMBL/GenBank/DDBJ databases">
        <authorList>
            <person name="Nowell W R."/>
        </authorList>
    </citation>
    <scope>NUCLEOTIDE SEQUENCE</scope>
</reference>
<accession>A0A815U731</accession>
<protein>
    <recommendedName>
        <fullName evidence="1">MACPF-like domain-containing protein</fullName>
    </recommendedName>
</protein>
<sequence>MATASECKRIQITISGIPFLCVTIDPSMPLSALRAAINQCRSIGEQQLFLDTDKYPIANKDEATIRIEEIVKDGKMMLQAIEQAIEQSEANKTFLKEDTKRIFPSATTENFDAFPSFDVPLRPVTMPGNASSAMPSARAEHCLETFDRNMWTTVFHTCRLFKGLLFDNDILKPSQYPICKLSRNLTTSDYNSHTTSRVESYLTSNERQNKFIRSKLIKLDASFNAPVATLHASATNHQQQTEMRGKKTLYTTCVWNFPRVEVFLYAEEENSQYLEPTEQFEQAVEAALLLPTLYQQEMKLKKVFNHYGQFYPKVVILGGQVFQTDTQTVDVTENEQKHKNMVEAGFKAAIGLYSGGAGGGVSSNEQTSNRSTVQQSSTALETVGGDTLIGSNTSQWCVSVGDYTKWDVIEYGEFISTYELLRPTLRSRVKEVLKIQQGRRLRAEIKRRRFLKIFDLERIQSIICEIYRSMNLNDFLLSRTLKLYKGLSKHESNRNIHHISVFDVSATELSQYLVTIDNDDVQQQCSVAINNFIQRPLTDELLRHCYRLQVSEIGSESSIEVSFGEPFWDPTVLSEGVFGKLLCKRDVNGKYSINIVYIELTLEKKPAIFRSDVAVTYILEAHFKQASSFNKVQKALAFSWPVELRLAQCQSSVYDDINKNVGTSNIRSLYETLNRAALQM</sequence>
<dbReference type="Proteomes" id="UP000663852">
    <property type="component" value="Unassembled WGS sequence"/>
</dbReference>
<proteinExistence type="predicted"/>
<evidence type="ECO:0000259" key="1">
    <source>
        <dbReference type="Pfam" id="PF22693"/>
    </source>
</evidence>
<gene>
    <name evidence="2" type="ORF">EDS130_LOCUS43533</name>
</gene>
<evidence type="ECO:0000313" key="2">
    <source>
        <dbReference type="EMBL" id="CAF1515552.1"/>
    </source>
</evidence>
<dbReference type="AlphaFoldDB" id="A0A815U731"/>
<dbReference type="Pfam" id="PF22693">
    <property type="entry name" value="MACPF_1"/>
    <property type="match status" value="1"/>
</dbReference>
<organism evidence="2 3">
    <name type="scientific">Adineta ricciae</name>
    <name type="common">Rotifer</name>
    <dbReference type="NCBI Taxonomy" id="249248"/>
    <lineage>
        <taxon>Eukaryota</taxon>
        <taxon>Metazoa</taxon>
        <taxon>Spiralia</taxon>
        <taxon>Gnathifera</taxon>
        <taxon>Rotifera</taxon>
        <taxon>Eurotatoria</taxon>
        <taxon>Bdelloidea</taxon>
        <taxon>Adinetida</taxon>
        <taxon>Adinetidae</taxon>
        <taxon>Adineta</taxon>
    </lineage>
</organism>
<evidence type="ECO:0000313" key="3">
    <source>
        <dbReference type="Proteomes" id="UP000663852"/>
    </source>
</evidence>
<dbReference type="EMBL" id="CAJNOJ010000727">
    <property type="protein sequence ID" value="CAF1515552.1"/>
    <property type="molecule type" value="Genomic_DNA"/>
</dbReference>
<dbReference type="OrthoDB" id="2338512at2759"/>
<feature type="domain" description="MACPF-like" evidence="1">
    <location>
        <begin position="161"/>
        <end position="429"/>
    </location>
</feature>
<comment type="caution">
    <text evidence="2">The sequence shown here is derived from an EMBL/GenBank/DDBJ whole genome shotgun (WGS) entry which is preliminary data.</text>
</comment>
<name>A0A815U731_ADIRI</name>